<dbReference type="Proteomes" id="UP000032221">
    <property type="component" value="Unassembled WGS sequence"/>
</dbReference>
<dbReference type="PATRIC" id="fig|280871.6.peg.1916"/>
<dbReference type="OrthoDB" id="4736801at2"/>
<name>A0A0D1LMV8_9MYCO</name>
<organism evidence="2 3">
    <name type="scientific">Mycolicibacterium llatzerense</name>
    <dbReference type="NCBI Taxonomy" id="280871"/>
    <lineage>
        <taxon>Bacteria</taxon>
        <taxon>Bacillati</taxon>
        <taxon>Actinomycetota</taxon>
        <taxon>Actinomycetes</taxon>
        <taxon>Mycobacteriales</taxon>
        <taxon>Mycobacteriaceae</taxon>
        <taxon>Mycolicibacterium</taxon>
    </lineage>
</organism>
<sequence length="138" mass="15250">MRRFWSALGALALVGLHWPAASSAEPVRCDDPSCVPGINRVVALGADCDNVTYFVFATTDWGRVVFCDSTRGLSPRYFRAMPVAGIRDFDTPCDQPFNQMAQAPDGLFLFCGPKLDRNGAGESRWIRGDHYDNPNSNF</sequence>
<dbReference type="EMBL" id="JXST01000010">
    <property type="protein sequence ID" value="KIU17251.1"/>
    <property type="molecule type" value="Genomic_DNA"/>
</dbReference>
<evidence type="ECO:0000256" key="1">
    <source>
        <dbReference type="SAM" id="SignalP"/>
    </source>
</evidence>
<dbReference type="STRING" id="280871.TL10_09260"/>
<keyword evidence="1" id="KW-0732">Signal</keyword>
<feature type="signal peptide" evidence="1">
    <location>
        <begin position="1"/>
        <end position="23"/>
    </location>
</feature>
<reference evidence="2 3" key="1">
    <citation type="submission" date="2015-01" db="EMBL/GenBank/DDBJ databases">
        <title>Genome sequence of Mycobacterium llatzerense and Mycobacterium immunogenum recovered from brain abscess.</title>
        <authorList>
            <person name="Greninger A.L."/>
            <person name="Langelier C."/>
            <person name="Cunningham G."/>
            <person name="Chiu C.Y."/>
            <person name="Miller S."/>
        </authorList>
    </citation>
    <scope>NUCLEOTIDE SEQUENCE [LARGE SCALE GENOMIC DNA]</scope>
    <source>
        <strain evidence="2 3">CLUC14</strain>
    </source>
</reference>
<dbReference type="AlphaFoldDB" id="A0A0D1LMV8"/>
<dbReference type="RefSeq" id="WP_043394825.1">
    <property type="nucleotide sequence ID" value="NZ_JXST01000010.1"/>
</dbReference>
<feature type="chain" id="PRO_5002232758" description="Secreted protein" evidence="1">
    <location>
        <begin position="24"/>
        <end position="138"/>
    </location>
</feature>
<proteinExistence type="predicted"/>
<evidence type="ECO:0008006" key="4">
    <source>
        <dbReference type="Google" id="ProtNLM"/>
    </source>
</evidence>
<evidence type="ECO:0000313" key="3">
    <source>
        <dbReference type="Proteomes" id="UP000032221"/>
    </source>
</evidence>
<gene>
    <name evidence="2" type="ORF">TL10_09260</name>
</gene>
<accession>A0A0D1LMV8</accession>
<protein>
    <recommendedName>
        <fullName evidence="4">Secreted protein</fullName>
    </recommendedName>
</protein>
<comment type="caution">
    <text evidence="2">The sequence shown here is derived from an EMBL/GenBank/DDBJ whole genome shotgun (WGS) entry which is preliminary data.</text>
</comment>
<keyword evidence="3" id="KW-1185">Reference proteome</keyword>
<evidence type="ECO:0000313" key="2">
    <source>
        <dbReference type="EMBL" id="KIU17251.1"/>
    </source>
</evidence>